<evidence type="ECO:0000313" key="6">
    <source>
        <dbReference type="Proteomes" id="UP000887574"/>
    </source>
</evidence>
<dbReference type="WBParaSite" id="jg5693">
    <property type="protein sequence ID" value="jg5693"/>
    <property type="gene ID" value="jg5693"/>
</dbReference>
<feature type="domain" description="Guanylate kinase-like" evidence="5">
    <location>
        <begin position="151"/>
        <end position="323"/>
    </location>
</feature>
<sequence>MCGEAVVMKVGQEVAKMIHPGDTILEVNGRPVHSKKQLYSIVQKDGDSTSTTATLKLVLSDIYTAPMEFCKVLEDHTSNELTTSELENEGRTQTGALPYLSFSIKKGDVLQVLSTDKSYMQARKVNDLSKAGFVPSNIKVERVAMLSPYGRRVLVLLGAAGVGRRTLKAMLLEQLPIHFSTVVPLTSRATKPTEQEGREYHFKTKEDILKRIRNGQMIEWGEHNDQLYGTSADSVRSVIRSGRVEFMPYVVVLTAPHHDELVQMAELRAKLDPAGTQVDPKRLKETCEQSERLLQSDYAKYFHLVLVNRNRDVTLRRLLDALDHLKNESQWIPADWLS</sequence>
<dbReference type="InterPro" id="IPR001452">
    <property type="entry name" value="SH3_domain"/>
</dbReference>
<feature type="domain" description="SH3" evidence="4">
    <location>
        <begin position="65"/>
        <end position="144"/>
    </location>
</feature>
<dbReference type="PROSITE" id="PS50052">
    <property type="entry name" value="GUANYLATE_KINASE_2"/>
    <property type="match status" value="1"/>
</dbReference>
<dbReference type="InterPro" id="IPR050716">
    <property type="entry name" value="MAGUK"/>
</dbReference>
<dbReference type="InterPro" id="IPR036028">
    <property type="entry name" value="SH3-like_dom_sf"/>
</dbReference>
<dbReference type="InterPro" id="IPR036034">
    <property type="entry name" value="PDZ_sf"/>
</dbReference>
<protein>
    <submittedName>
        <fullName evidence="7">Guanylate kinase-like domain-containing protein</fullName>
    </submittedName>
</protein>
<evidence type="ECO:0000256" key="1">
    <source>
        <dbReference type="ARBA" id="ARBA00007014"/>
    </source>
</evidence>
<evidence type="ECO:0000313" key="7">
    <source>
        <dbReference type="WBParaSite" id="jg5693"/>
    </source>
</evidence>
<dbReference type="InterPro" id="IPR020590">
    <property type="entry name" value="Guanylate_kinase_CS"/>
</dbReference>
<dbReference type="InterPro" id="IPR027417">
    <property type="entry name" value="P-loop_NTPase"/>
</dbReference>
<dbReference type="SUPFAM" id="SSF50044">
    <property type="entry name" value="SH3-domain"/>
    <property type="match status" value="1"/>
</dbReference>
<organism evidence="6 7">
    <name type="scientific">Ditylenchus dipsaci</name>
    <dbReference type="NCBI Taxonomy" id="166011"/>
    <lineage>
        <taxon>Eukaryota</taxon>
        <taxon>Metazoa</taxon>
        <taxon>Ecdysozoa</taxon>
        <taxon>Nematoda</taxon>
        <taxon>Chromadorea</taxon>
        <taxon>Rhabditida</taxon>
        <taxon>Tylenchina</taxon>
        <taxon>Tylenchomorpha</taxon>
        <taxon>Sphaerularioidea</taxon>
        <taxon>Anguinidae</taxon>
        <taxon>Anguininae</taxon>
        <taxon>Ditylenchus</taxon>
    </lineage>
</organism>
<dbReference type="InterPro" id="IPR008145">
    <property type="entry name" value="GK/Ca_channel_bsu"/>
</dbReference>
<evidence type="ECO:0000256" key="3">
    <source>
        <dbReference type="PROSITE-ProRule" id="PRU00192"/>
    </source>
</evidence>
<dbReference type="SUPFAM" id="SSF50156">
    <property type="entry name" value="PDZ domain-like"/>
    <property type="match status" value="1"/>
</dbReference>
<accession>A0A915EF48</accession>
<evidence type="ECO:0000259" key="5">
    <source>
        <dbReference type="PROSITE" id="PS50052"/>
    </source>
</evidence>
<dbReference type="Gene3D" id="2.30.30.40">
    <property type="entry name" value="SH3 Domains"/>
    <property type="match status" value="1"/>
</dbReference>
<evidence type="ECO:0000256" key="2">
    <source>
        <dbReference type="ARBA" id="ARBA00022443"/>
    </source>
</evidence>
<reference evidence="7" key="1">
    <citation type="submission" date="2022-11" db="UniProtKB">
        <authorList>
            <consortium name="WormBaseParasite"/>
        </authorList>
    </citation>
    <scope>IDENTIFICATION</scope>
</reference>
<dbReference type="SMART" id="SM00072">
    <property type="entry name" value="GuKc"/>
    <property type="match status" value="1"/>
</dbReference>
<evidence type="ECO:0000259" key="4">
    <source>
        <dbReference type="PROSITE" id="PS50002"/>
    </source>
</evidence>
<name>A0A915EF48_9BILA</name>
<dbReference type="SUPFAM" id="SSF52540">
    <property type="entry name" value="P-loop containing nucleoside triphosphate hydrolases"/>
    <property type="match status" value="1"/>
</dbReference>
<keyword evidence="2 3" id="KW-0728">SH3 domain</keyword>
<keyword evidence="6" id="KW-1185">Reference proteome</keyword>
<comment type="similarity">
    <text evidence="1">Belongs to the MAGUK family.</text>
</comment>
<proteinExistence type="inferred from homology"/>
<dbReference type="Pfam" id="PF00625">
    <property type="entry name" value="Guanylate_kin"/>
    <property type="match status" value="1"/>
</dbReference>
<dbReference type="InterPro" id="IPR008144">
    <property type="entry name" value="Guanylate_kin-like_dom"/>
</dbReference>
<dbReference type="PROSITE" id="PS50002">
    <property type="entry name" value="SH3"/>
    <property type="match status" value="1"/>
</dbReference>
<dbReference type="Gene3D" id="3.40.50.300">
    <property type="entry name" value="P-loop containing nucleotide triphosphate hydrolases"/>
    <property type="match status" value="1"/>
</dbReference>
<dbReference type="AlphaFoldDB" id="A0A915EF48"/>
<dbReference type="PANTHER" id="PTHR23122">
    <property type="entry name" value="MEMBRANE-ASSOCIATED GUANYLATE KINASE MAGUK"/>
    <property type="match status" value="1"/>
</dbReference>
<dbReference type="PROSITE" id="PS00856">
    <property type="entry name" value="GUANYLATE_KINASE_1"/>
    <property type="match status" value="1"/>
</dbReference>
<dbReference type="Proteomes" id="UP000887574">
    <property type="component" value="Unplaced"/>
</dbReference>